<comment type="caution">
    <text evidence="1">The sequence shown here is derived from an EMBL/GenBank/DDBJ whole genome shotgun (WGS) entry which is preliminary data.</text>
</comment>
<dbReference type="EMBL" id="JAQQXT010000003">
    <property type="protein sequence ID" value="MDC8771104.1"/>
    <property type="molecule type" value="Genomic_DNA"/>
</dbReference>
<dbReference type="RefSeq" id="WP_273599450.1">
    <property type="nucleotide sequence ID" value="NZ_JAQQXT010000003.1"/>
</dbReference>
<reference evidence="1 2" key="1">
    <citation type="submission" date="2022-10" db="EMBL/GenBank/DDBJ databases">
        <title>Paucibacter sp. hw1 Genome sequencing.</title>
        <authorList>
            <person name="Park S."/>
        </authorList>
    </citation>
    <scope>NUCLEOTIDE SEQUENCE [LARGE SCALE GENOMIC DNA]</scope>
    <source>
        <strain evidence="2">hw1</strain>
    </source>
</reference>
<name>A0ABT5KCC9_9BURK</name>
<keyword evidence="2" id="KW-1185">Reference proteome</keyword>
<evidence type="ECO:0000313" key="1">
    <source>
        <dbReference type="EMBL" id="MDC8771104.1"/>
    </source>
</evidence>
<dbReference type="Proteomes" id="UP001221189">
    <property type="component" value="Unassembled WGS sequence"/>
</dbReference>
<evidence type="ECO:0000313" key="2">
    <source>
        <dbReference type="Proteomes" id="UP001221189"/>
    </source>
</evidence>
<gene>
    <name evidence="1" type="ORF">PRZ03_05940</name>
</gene>
<protein>
    <submittedName>
        <fullName evidence="1">Uncharacterized protein</fullName>
    </submittedName>
</protein>
<proteinExistence type="predicted"/>
<organism evidence="1 2">
    <name type="scientific">Roseateles albus</name>
    <dbReference type="NCBI Taxonomy" id="2987525"/>
    <lineage>
        <taxon>Bacteria</taxon>
        <taxon>Pseudomonadati</taxon>
        <taxon>Pseudomonadota</taxon>
        <taxon>Betaproteobacteria</taxon>
        <taxon>Burkholderiales</taxon>
        <taxon>Sphaerotilaceae</taxon>
        <taxon>Roseateles</taxon>
    </lineage>
</organism>
<accession>A0ABT5KCC9</accession>
<sequence>MRLDLDEETGREAVARAALRTLFFAPKLERAVVLAEPDGTVLVRGESRQLEFSIGVQLHPRQMPALCERLRQLGVAVFAPESDYAKSLAA</sequence>